<name>A0ABN9YKU0_9DINO</name>
<sequence>MPATCITIRMAGMSLLTSALLLWLPAAGLGITRGRRRTRSPRTGATSKAAAEAVRTAAVAGGAEPPAPSVTDRSRTVESFMSRRAGEQLAEQGCLPELDAQVRKLGFSQLQPTRWVDKQMKPGSRLFAIGDSVMMQALALGRPALACTLAQPCEGAPPFIVGGAPAWQDDLDLTDERWTRKGWHHLTHYMLRSSDGGLSEVEGWVVAPAVGNNVSAVESAIALLRGWLEQDAEPTKDDVMLIGLLGNHFGGDGGGLTAWDKYAELLMKDVVTPFVGRVVMLGTSPQHFKVGHRDYDASLEQTDCAPNPHPSDVDGTSQETAMRRSDIWGYNVWHHMKSTRARFVDTQEFLRPLWRCHRNPKDCTHWQDPVVSIQVGMFLEALQKIA</sequence>
<feature type="chain" id="PRO_5047435171" description="SGNH hydrolase-type esterase domain-containing protein" evidence="1">
    <location>
        <begin position="31"/>
        <end position="386"/>
    </location>
</feature>
<accession>A0ABN9YKU0</accession>
<evidence type="ECO:0000256" key="1">
    <source>
        <dbReference type="SAM" id="SignalP"/>
    </source>
</evidence>
<dbReference type="Proteomes" id="UP001189429">
    <property type="component" value="Unassembled WGS sequence"/>
</dbReference>
<organism evidence="2 3">
    <name type="scientific">Prorocentrum cordatum</name>
    <dbReference type="NCBI Taxonomy" id="2364126"/>
    <lineage>
        <taxon>Eukaryota</taxon>
        <taxon>Sar</taxon>
        <taxon>Alveolata</taxon>
        <taxon>Dinophyceae</taxon>
        <taxon>Prorocentrales</taxon>
        <taxon>Prorocentraceae</taxon>
        <taxon>Prorocentrum</taxon>
    </lineage>
</organism>
<feature type="signal peptide" evidence="1">
    <location>
        <begin position="1"/>
        <end position="30"/>
    </location>
</feature>
<proteinExistence type="predicted"/>
<comment type="caution">
    <text evidence="2">The sequence shown here is derived from an EMBL/GenBank/DDBJ whole genome shotgun (WGS) entry which is preliminary data.</text>
</comment>
<evidence type="ECO:0000313" key="2">
    <source>
        <dbReference type="EMBL" id="CAK0911909.1"/>
    </source>
</evidence>
<keyword evidence="3" id="KW-1185">Reference proteome</keyword>
<gene>
    <name evidence="2" type="ORF">PCOR1329_LOCUS85637</name>
</gene>
<evidence type="ECO:0000313" key="3">
    <source>
        <dbReference type="Proteomes" id="UP001189429"/>
    </source>
</evidence>
<dbReference type="EMBL" id="CAUYUJ010022668">
    <property type="protein sequence ID" value="CAK0911909.1"/>
    <property type="molecule type" value="Genomic_DNA"/>
</dbReference>
<protein>
    <recommendedName>
        <fullName evidence="4">SGNH hydrolase-type esterase domain-containing protein</fullName>
    </recommendedName>
</protein>
<reference evidence="2" key="1">
    <citation type="submission" date="2023-10" db="EMBL/GenBank/DDBJ databases">
        <authorList>
            <person name="Chen Y."/>
            <person name="Shah S."/>
            <person name="Dougan E. K."/>
            <person name="Thang M."/>
            <person name="Chan C."/>
        </authorList>
    </citation>
    <scope>NUCLEOTIDE SEQUENCE [LARGE SCALE GENOMIC DNA]</scope>
</reference>
<keyword evidence="1" id="KW-0732">Signal</keyword>
<evidence type="ECO:0008006" key="4">
    <source>
        <dbReference type="Google" id="ProtNLM"/>
    </source>
</evidence>